<dbReference type="PANTHER" id="PTHR45138">
    <property type="entry name" value="REGULATORY COMPONENTS OF SENSORY TRANSDUCTION SYSTEM"/>
    <property type="match status" value="1"/>
</dbReference>
<feature type="domain" description="GGDEF" evidence="4">
    <location>
        <begin position="218"/>
        <end position="352"/>
    </location>
</feature>
<dbReference type="CDD" id="cd01949">
    <property type="entry name" value="GGDEF"/>
    <property type="match status" value="1"/>
</dbReference>
<dbReference type="EMBL" id="SZPQ01000001">
    <property type="protein sequence ID" value="TKI08623.1"/>
    <property type="molecule type" value="Genomic_DNA"/>
</dbReference>
<dbReference type="Pfam" id="PF00990">
    <property type="entry name" value="GGDEF"/>
    <property type="match status" value="1"/>
</dbReference>
<keyword evidence="3" id="KW-0472">Membrane</keyword>
<dbReference type="EC" id="2.7.7.65" evidence="1"/>
<dbReference type="SUPFAM" id="SSF55073">
    <property type="entry name" value="Nucleotide cyclase"/>
    <property type="match status" value="1"/>
</dbReference>
<name>A0ABY2SRA9_9HYPH</name>
<dbReference type="Gene3D" id="3.30.70.270">
    <property type="match status" value="1"/>
</dbReference>
<evidence type="ECO:0000259" key="4">
    <source>
        <dbReference type="PROSITE" id="PS50887"/>
    </source>
</evidence>
<feature type="transmembrane region" description="Helical" evidence="3">
    <location>
        <begin position="142"/>
        <end position="161"/>
    </location>
</feature>
<gene>
    <name evidence="5" type="ORF">FCN80_00775</name>
</gene>
<dbReference type="SMART" id="SM00267">
    <property type="entry name" value="GGDEF"/>
    <property type="match status" value="1"/>
</dbReference>
<keyword evidence="3" id="KW-1133">Transmembrane helix</keyword>
<dbReference type="InterPro" id="IPR043128">
    <property type="entry name" value="Rev_trsase/Diguanyl_cyclase"/>
</dbReference>
<feature type="transmembrane region" description="Helical" evidence="3">
    <location>
        <begin position="44"/>
        <end position="63"/>
    </location>
</feature>
<feature type="transmembrane region" description="Helical" evidence="3">
    <location>
        <begin position="20"/>
        <end position="38"/>
    </location>
</feature>
<dbReference type="InterPro" id="IPR029787">
    <property type="entry name" value="Nucleotide_cyclase"/>
</dbReference>
<keyword evidence="3" id="KW-0812">Transmembrane</keyword>
<comment type="catalytic activity">
    <reaction evidence="2">
        <text>2 GTP = 3',3'-c-di-GMP + 2 diphosphate</text>
        <dbReference type="Rhea" id="RHEA:24898"/>
        <dbReference type="ChEBI" id="CHEBI:33019"/>
        <dbReference type="ChEBI" id="CHEBI:37565"/>
        <dbReference type="ChEBI" id="CHEBI:58805"/>
        <dbReference type="EC" id="2.7.7.65"/>
    </reaction>
</comment>
<proteinExistence type="predicted"/>
<dbReference type="InterPro" id="IPR050469">
    <property type="entry name" value="Diguanylate_Cyclase"/>
</dbReference>
<reference evidence="5 6" key="1">
    <citation type="submission" date="2019-04" db="EMBL/GenBank/DDBJ databases">
        <authorList>
            <person name="Li M."/>
            <person name="Gao C."/>
        </authorList>
    </citation>
    <scope>NUCLEOTIDE SEQUENCE [LARGE SCALE GENOMIC DNA]</scope>
    <source>
        <strain evidence="5 6">BGMRC 2031</strain>
    </source>
</reference>
<protein>
    <recommendedName>
        <fullName evidence="1">diguanylate cyclase</fullName>
        <ecNumber evidence="1">2.7.7.65</ecNumber>
    </recommendedName>
</protein>
<dbReference type="Proteomes" id="UP000305202">
    <property type="component" value="Unassembled WGS sequence"/>
</dbReference>
<dbReference type="InterPro" id="IPR000160">
    <property type="entry name" value="GGDEF_dom"/>
</dbReference>
<keyword evidence="6" id="KW-1185">Reference proteome</keyword>
<evidence type="ECO:0000313" key="6">
    <source>
        <dbReference type="Proteomes" id="UP000305202"/>
    </source>
</evidence>
<accession>A0ABY2SRA9</accession>
<dbReference type="PANTHER" id="PTHR45138:SF9">
    <property type="entry name" value="DIGUANYLATE CYCLASE DGCM-RELATED"/>
    <property type="match status" value="1"/>
</dbReference>
<evidence type="ECO:0000256" key="3">
    <source>
        <dbReference type="SAM" id="Phobius"/>
    </source>
</evidence>
<evidence type="ECO:0000256" key="1">
    <source>
        <dbReference type="ARBA" id="ARBA00012528"/>
    </source>
</evidence>
<comment type="caution">
    <text evidence="5">The sequence shown here is derived from an EMBL/GenBank/DDBJ whole genome shotgun (WGS) entry which is preliminary data.</text>
</comment>
<sequence>MITRYSYEELRKSKHRLTLLLFLFLNFSLSLFYIFYALHNSFSATLPSVIMVIMCGLSFAACYSKLKSYAKQLNFFALLNGLLWSWHLHLLFDNNLPQEGAFLLYSLMMIIFIGVLTLADNIFAFYLYCLPAAFAAGMLDKFSHIVALLFTAAMVAIGFALRHCLLKYNEDMTSEWVKRLSEEREKFSDLSMIDPLTGLYNRRGLHNRLENLPVNSAANHYILLLDIDHFKAYNDNYGHTMGDSALVAVAAAIRDAVRSRDIVVRYGGEEFLVLLIDVDKNAAVGAAEAVRQAVLDLKIPHKFNEAVSTTVTLSAGIALMLDHDIPASLSAADAALYLAKSRGRNSIEIALMDDDRYRVPPAQTQTAGQEK</sequence>
<evidence type="ECO:0000313" key="5">
    <source>
        <dbReference type="EMBL" id="TKI08623.1"/>
    </source>
</evidence>
<dbReference type="NCBIfam" id="TIGR00254">
    <property type="entry name" value="GGDEF"/>
    <property type="match status" value="1"/>
</dbReference>
<evidence type="ECO:0000256" key="2">
    <source>
        <dbReference type="ARBA" id="ARBA00034247"/>
    </source>
</evidence>
<feature type="transmembrane region" description="Helical" evidence="3">
    <location>
        <begin position="75"/>
        <end position="92"/>
    </location>
</feature>
<dbReference type="PROSITE" id="PS50887">
    <property type="entry name" value="GGDEF"/>
    <property type="match status" value="1"/>
</dbReference>
<organism evidence="5 6">
    <name type="scientific">Martelella alba</name>
    <dbReference type="NCBI Taxonomy" id="2590451"/>
    <lineage>
        <taxon>Bacteria</taxon>
        <taxon>Pseudomonadati</taxon>
        <taxon>Pseudomonadota</taxon>
        <taxon>Alphaproteobacteria</taxon>
        <taxon>Hyphomicrobiales</taxon>
        <taxon>Aurantimonadaceae</taxon>
        <taxon>Martelella</taxon>
    </lineage>
</organism>
<feature type="transmembrane region" description="Helical" evidence="3">
    <location>
        <begin position="104"/>
        <end position="130"/>
    </location>
</feature>